<evidence type="ECO:0000259" key="7">
    <source>
        <dbReference type="Pfam" id="PF04542"/>
    </source>
</evidence>
<keyword evidence="3" id="KW-0731">Sigma factor</keyword>
<comment type="similarity">
    <text evidence="1">Belongs to the sigma-70 factor family. ECF subfamily.</text>
</comment>
<evidence type="ECO:0000313" key="10">
    <source>
        <dbReference type="Proteomes" id="UP001500307"/>
    </source>
</evidence>
<accession>A0ABP8SA32</accession>
<evidence type="ECO:0000313" key="9">
    <source>
        <dbReference type="EMBL" id="GAA4564035.1"/>
    </source>
</evidence>
<evidence type="ECO:0000256" key="3">
    <source>
        <dbReference type="ARBA" id="ARBA00023082"/>
    </source>
</evidence>
<dbReference type="Pfam" id="PF04542">
    <property type="entry name" value="Sigma70_r2"/>
    <property type="match status" value="1"/>
</dbReference>
<dbReference type="Proteomes" id="UP001500307">
    <property type="component" value="Unassembled WGS sequence"/>
</dbReference>
<evidence type="ECO:0000256" key="6">
    <source>
        <dbReference type="SAM" id="MobiDB-lite"/>
    </source>
</evidence>
<evidence type="ECO:0000259" key="8">
    <source>
        <dbReference type="Pfam" id="PF04545"/>
    </source>
</evidence>
<dbReference type="InterPro" id="IPR013324">
    <property type="entry name" value="RNA_pol_sigma_r3/r4-like"/>
</dbReference>
<evidence type="ECO:0000256" key="1">
    <source>
        <dbReference type="ARBA" id="ARBA00010641"/>
    </source>
</evidence>
<reference evidence="10" key="1">
    <citation type="journal article" date="2019" name="Int. J. Syst. Evol. Microbiol.">
        <title>The Global Catalogue of Microorganisms (GCM) 10K type strain sequencing project: providing services to taxonomists for standard genome sequencing and annotation.</title>
        <authorList>
            <consortium name="The Broad Institute Genomics Platform"/>
            <consortium name="The Broad Institute Genome Sequencing Center for Infectious Disease"/>
            <person name="Wu L."/>
            <person name="Ma J."/>
        </authorList>
    </citation>
    <scope>NUCLEOTIDE SEQUENCE [LARGE SCALE GENOMIC DNA]</scope>
    <source>
        <strain evidence="10">JCM 3175</strain>
    </source>
</reference>
<dbReference type="Gene3D" id="1.10.10.10">
    <property type="entry name" value="Winged helix-like DNA-binding domain superfamily/Winged helix DNA-binding domain"/>
    <property type="match status" value="1"/>
</dbReference>
<sequence length="193" mass="20383">MTSLDIPDPDLVRRAVASDPVAVARVLTEIRPIVVRYSLARLGHVGVGGATAEDVAQEVCLAVLRALPRFTDQGRPFLAFVYGIAARKVADACRTASRDRTESVADVPDTADPTPGPEPRALTADLGVRLSELLAQLPAHHREILVLRLAVGMTADEVGTVLGMSGGAVRLAQHRALTRLRALAGDTLSAVIT</sequence>
<evidence type="ECO:0000256" key="4">
    <source>
        <dbReference type="ARBA" id="ARBA00023125"/>
    </source>
</evidence>
<keyword evidence="10" id="KW-1185">Reference proteome</keyword>
<evidence type="ECO:0000256" key="2">
    <source>
        <dbReference type="ARBA" id="ARBA00023015"/>
    </source>
</evidence>
<dbReference type="Pfam" id="PF04545">
    <property type="entry name" value="Sigma70_r4"/>
    <property type="match status" value="1"/>
</dbReference>
<dbReference type="EMBL" id="BAABGU010000003">
    <property type="protein sequence ID" value="GAA4564035.1"/>
    <property type="molecule type" value="Genomic_DNA"/>
</dbReference>
<dbReference type="InterPro" id="IPR014284">
    <property type="entry name" value="RNA_pol_sigma-70_dom"/>
</dbReference>
<dbReference type="NCBIfam" id="NF007230">
    <property type="entry name" value="PRK09648.1"/>
    <property type="match status" value="1"/>
</dbReference>
<dbReference type="Gene3D" id="1.10.1740.10">
    <property type="match status" value="1"/>
</dbReference>
<dbReference type="PANTHER" id="PTHR43133">
    <property type="entry name" value="RNA POLYMERASE ECF-TYPE SIGMA FACTO"/>
    <property type="match status" value="1"/>
</dbReference>
<dbReference type="NCBIfam" id="TIGR02937">
    <property type="entry name" value="sigma70-ECF"/>
    <property type="match status" value="1"/>
</dbReference>
<dbReference type="InterPro" id="IPR039425">
    <property type="entry name" value="RNA_pol_sigma-70-like"/>
</dbReference>
<keyword evidence="2" id="KW-0805">Transcription regulation</keyword>
<proteinExistence type="inferred from homology"/>
<organism evidence="9 10">
    <name type="scientific">Micromonospora coerulea</name>
    <dbReference type="NCBI Taxonomy" id="47856"/>
    <lineage>
        <taxon>Bacteria</taxon>
        <taxon>Bacillati</taxon>
        <taxon>Actinomycetota</taxon>
        <taxon>Actinomycetes</taxon>
        <taxon>Micromonosporales</taxon>
        <taxon>Micromonosporaceae</taxon>
        <taxon>Micromonospora</taxon>
    </lineage>
</organism>
<dbReference type="InterPro" id="IPR007627">
    <property type="entry name" value="RNA_pol_sigma70_r2"/>
</dbReference>
<gene>
    <name evidence="9" type="ORF">GCM10023176_09290</name>
</gene>
<protein>
    <submittedName>
        <fullName evidence="9">Sigma-70 family RNA polymerase sigma factor</fullName>
    </submittedName>
</protein>
<keyword evidence="5" id="KW-0804">Transcription</keyword>
<feature type="domain" description="RNA polymerase sigma-70 region 4" evidence="8">
    <location>
        <begin position="133"/>
        <end position="182"/>
    </location>
</feature>
<dbReference type="SUPFAM" id="SSF88659">
    <property type="entry name" value="Sigma3 and sigma4 domains of RNA polymerase sigma factors"/>
    <property type="match status" value="1"/>
</dbReference>
<keyword evidence="4" id="KW-0238">DNA-binding</keyword>
<dbReference type="InterPro" id="IPR013325">
    <property type="entry name" value="RNA_pol_sigma_r2"/>
</dbReference>
<dbReference type="CDD" id="cd06171">
    <property type="entry name" value="Sigma70_r4"/>
    <property type="match status" value="1"/>
</dbReference>
<dbReference type="PANTHER" id="PTHR43133:SF58">
    <property type="entry name" value="ECF RNA POLYMERASE SIGMA FACTOR SIGD"/>
    <property type="match status" value="1"/>
</dbReference>
<comment type="caution">
    <text evidence="9">The sequence shown here is derived from an EMBL/GenBank/DDBJ whole genome shotgun (WGS) entry which is preliminary data.</text>
</comment>
<name>A0ABP8SA32_9ACTN</name>
<feature type="domain" description="RNA polymerase sigma-70 region 2" evidence="7">
    <location>
        <begin position="48"/>
        <end position="98"/>
    </location>
</feature>
<evidence type="ECO:0000256" key="5">
    <source>
        <dbReference type="ARBA" id="ARBA00023163"/>
    </source>
</evidence>
<dbReference type="InterPro" id="IPR036388">
    <property type="entry name" value="WH-like_DNA-bd_sf"/>
</dbReference>
<dbReference type="SUPFAM" id="SSF88946">
    <property type="entry name" value="Sigma2 domain of RNA polymerase sigma factors"/>
    <property type="match status" value="1"/>
</dbReference>
<feature type="region of interest" description="Disordered" evidence="6">
    <location>
        <begin position="98"/>
        <end position="118"/>
    </location>
</feature>
<dbReference type="InterPro" id="IPR007630">
    <property type="entry name" value="RNA_pol_sigma70_r4"/>
</dbReference>